<gene>
    <name evidence="6" type="ORF">J3U87_18485</name>
</gene>
<evidence type="ECO:0000256" key="3">
    <source>
        <dbReference type="ARBA" id="ARBA00023295"/>
    </source>
</evidence>
<proteinExistence type="inferred from homology"/>
<dbReference type="PANTHER" id="PTHR10412">
    <property type="entry name" value="MANNOSYL-OLIGOSACCHARIDE GLUCOSIDASE"/>
    <property type="match status" value="1"/>
</dbReference>
<dbReference type="GO" id="GO:0004573">
    <property type="term" value="F:Glc3Man9GlcNAc2 oligosaccharide glucosidase activity"/>
    <property type="evidence" value="ECO:0007669"/>
    <property type="project" value="InterPro"/>
</dbReference>
<evidence type="ECO:0000313" key="6">
    <source>
        <dbReference type="EMBL" id="QTD47584.1"/>
    </source>
</evidence>
<dbReference type="GO" id="GO:0006487">
    <property type="term" value="P:protein N-linked glycosylation"/>
    <property type="evidence" value="ECO:0007669"/>
    <property type="project" value="TreeGrafter"/>
</dbReference>
<dbReference type="Gene3D" id="1.50.10.10">
    <property type="match status" value="1"/>
</dbReference>
<dbReference type="GO" id="GO:0009311">
    <property type="term" value="P:oligosaccharide metabolic process"/>
    <property type="evidence" value="ECO:0007669"/>
    <property type="project" value="InterPro"/>
</dbReference>
<evidence type="ECO:0000256" key="4">
    <source>
        <dbReference type="SAM" id="SignalP"/>
    </source>
</evidence>
<dbReference type="KEGG" id="scor:J3U87_18485"/>
<accession>A0A8A4TED1</accession>
<feature type="domain" description="Mannosylglycerate hydrolase MGH1-like glycoside hydrolase" evidence="5">
    <location>
        <begin position="278"/>
        <end position="606"/>
    </location>
</feature>
<dbReference type="AlphaFoldDB" id="A0A8A4TED1"/>
<evidence type="ECO:0000256" key="2">
    <source>
        <dbReference type="ARBA" id="ARBA00022801"/>
    </source>
</evidence>
<dbReference type="SUPFAM" id="SSF48208">
    <property type="entry name" value="Six-hairpin glycosidases"/>
    <property type="match status" value="1"/>
</dbReference>
<reference evidence="6" key="1">
    <citation type="submission" date="2021-03" db="EMBL/GenBank/DDBJ databases">
        <title>Acanthopleuribacteraceae sp. M133.</title>
        <authorList>
            <person name="Wang G."/>
        </authorList>
    </citation>
    <scope>NUCLEOTIDE SEQUENCE</scope>
    <source>
        <strain evidence="6">M133</strain>
    </source>
</reference>
<dbReference type="Pfam" id="PF22422">
    <property type="entry name" value="MGH1-like_GH"/>
    <property type="match status" value="1"/>
</dbReference>
<dbReference type="InterPro" id="IPR012341">
    <property type="entry name" value="6hp_glycosidase-like_sf"/>
</dbReference>
<name>A0A8A4TED1_SULCO</name>
<keyword evidence="2" id="KW-0378">Hydrolase</keyword>
<dbReference type="InterPro" id="IPR004888">
    <property type="entry name" value="Glycoside_hydrolase_63"/>
</dbReference>
<sequence>MASRILLFCLSLLLALPALAGPPVRERPAYRRIQDNLQRGWNTWHSPSVLTQVLLPEGFALNLGFKQHYWLEERHLGEALIGRRQEGAERIRPGLHAMDGSFTSLTLHWEELAATIRTAHAGDDLVVLIEPMSPSKNRIKLVLETAMLWNRPGHLLRDGEALVARLANREIRVFTTGRHVDDPYVPTRTPYLALPLEGPLAISTGKPRTLAEVTDLVTRAEARLAEQARAKYGDLDQAWLAVTSGIAWNTIYEPKHDRVVSTVGRLWNAEYGGYCLFGWDNFFLAYMTALDSRDLAFANIIEHLHGKTDEGFIPNDNRGNDSKSFDRSQPPVGGIMVREIVKKYPERWFLEAVFDDLLGWNRWWMRKRLNEGLLSYGSHQAPNPFHEPATRSKRTAGYESGMDDSPMYIDVPFNAEKNTLELQDVGLTSLVIADCRALAEMATLLGRDAERRELLDRAQRLTRAMDALWHEETGFYLNRRTDTGEFSFRLSPTLFYPLLADVADKGRSRKILDHFYDEREFAGDWILPSIARNDPTFPKQRYWRGAIWPPLNWLTYLAFHRAGFTDSARELADKSLHMFLAQWRDKGFVSENYSAITGTGDDARLSSDRFHSWGSLFGVMALVEAGHMPAPGAPLEKVAP</sequence>
<organism evidence="6 7">
    <name type="scientific">Sulfidibacter corallicola</name>
    <dbReference type="NCBI Taxonomy" id="2818388"/>
    <lineage>
        <taxon>Bacteria</taxon>
        <taxon>Pseudomonadati</taxon>
        <taxon>Acidobacteriota</taxon>
        <taxon>Holophagae</taxon>
        <taxon>Acanthopleuribacterales</taxon>
        <taxon>Acanthopleuribacteraceae</taxon>
        <taxon>Sulfidibacter</taxon>
    </lineage>
</organism>
<dbReference type="Proteomes" id="UP000663929">
    <property type="component" value="Chromosome"/>
</dbReference>
<evidence type="ECO:0000313" key="7">
    <source>
        <dbReference type="Proteomes" id="UP000663929"/>
    </source>
</evidence>
<keyword evidence="4" id="KW-0732">Signal</keyword>
<keyword evidence="7" id="KW-1185">Reference proteome</keyword>
<dbReference type="InterPro" id="IPR008928">
    <property type="entry name" value="6-hairpin_glycosidase_sf"/>
</dbReference>
<evidence type="ECO:0000256" key="1">
    <source>
        <dbReference type="ARBA" id="ARBA00010833"/>
    </source>
</evidence>
<keyword evidence="3" id="KW-0326">Glycosidase</keyword>
<evidence type="ECO:0000259" key="5">
    <source>
        <dbReference type="Pfam" id="PF22422"/>
    </source>
</evidence>
<feature type="signal peptide" evidence="4">
    <location>
        <begin position="1"/>
        <end position="20"/>
    </location>
</feature>
<protein>
    <recommendedName>
        <fullName evidence="5">Mannosylglycerate hydrolase MGH1-like glycoside hydrolase domain-containing protein</fullName>
    </recommendedName>
</protein>
<dbReference type="RefSeq" id="WP_237377253.1">
    <property type="nucleotide sequence ID" value="NZ_CP071793.1"/>
</dbReference>
<feature type="chain" id="PRO_5035189753" description="Mannosylglycerate hydrolase MGH1-like glycoside hydrolase domain-containing protein" evidence="4">
    <location>
        <begin position="21"/>
        <end position="640"/>
    </location>
</feature>
<comment type="similarity">
    <text evidence="1">Belongs to the glycosyl hydrolase 63 family.</text>
</comment>
<dbReference type="PANTHER" id="PTHR10412:SF11">
    <property type="entry name" value="MANNOSYL-OLIGOSACCHARIDE GLUCOSIDASE"/>
    <property type="match status" value="1"/>
</dbReference>
<dbReference type="InterPro" id="IPR054491">
    <property type="entry name" value="MGH1-like_GH"/>
</dbReference>
<dbReference type="EMBL" id="CP071793">
    <property type="protein sequence ID" value="QTD47584.1"/>
    <property type="molecule type" value="Genomic_DNA"/>
</dbReference>